<dbReference type="PROSITE" id="PS51365">
    <property type="entry name" value="RENAL_DIPEPTIDASE_2"/>
    <property type="match status" value="1"/>
</dbReference>
<dbReference type="RefSeq" id="WP_006808126.1">
    <property type="nucleotide sequence ID" value="NZ_ADAD01000176.1"/>
</dbReference>
<accession>D0GNS3</accession>
<protein>
    <submittedName>
        <fullName evidence="1">Renal dipeptidase family protein</fullName>
    </submittedName>
</protein>
<evidence type="ECO:0000313" key="2">
    <source>
        <dbReference type="Proteomes" id="UP000004226"/>
    </source>
</evidence>
<dbReference type="AlphaFoldDB" id="D0GNS3"/>
<dbReference type="SUPFAM" id="SSF51556">
    <property type="entry name" value="Metallo-dependent hydrolases"/>
    <property type="match status" value="1"/>
</dbReference>
<dbReference type="EMBL" id="ADAD01000176">
    <property type="protein sequence ID" value="EEY34250.1"/>
    <property type="molecule type" value="Genomic_DNA"/>
</dbReference>
<gene>
    <name evidence="1" type="ORF">HMPREF0554_2356</name>
</gene>
<keyword evidence="2" id="KW-1185">Reference proteome</keyword>
<dbReference type="InterPro" id="IPR032466">
    <property type="entry name" value="Metal_Hydrolase"/>
</dbReference>
<dbReference type="Proteomes" id="UP000004226">
    <property type="component" value="Unassembled WGS sequence"/>
</dbReference>
<dbReference type="GO" id="GO:0070573">
    <property type="term" value="F:metallodipeptidase activity"/>
    <property type="evidence" value="ECO:0007669"/>
    <property type="project" value="InterPro"/>
</dbReference>
<dbReference type="PANTHER" id="PTHR10443:SF12">
    <property type="entry name" value="DIPEPTIDASE"/>
    <property type="match status" value="1"/>
</dbReference>
<evidence type="ECO:0000313" key="1">
    <source>
        <dbReference type="EMBL" id="EEY34250.1"/>
    </source>
</evidence>
<dbReference type="InterPro" id="IPR008257">
    <property type="entry name" value="Pept_M19"/>
</dbReference>
<comment type="caution">
    <text evidence="1">The sequence shown here is derived from an EMBL/GenBank/DDBJ whole genome shotgun (WGS) entry which is preliminary data.</text>
</comment>
<organism evidence="1 2">
    <name type="scientific">Pseudoleptotrichia goodfellowii F0264</name>
    <dbReference type="NCBI Taxonomy" id="596323"/>
    <lineage>
        <taxon>Bacteria</taxon>
        <taxon>Fusobacteriati</taxon>
        <taxon>Fusobacteriota</taxon>
        <taxon>Fusobacteriia</taxon>
        <taxon>Fusobacteriales</taxon>
        <taxon>Leptotrichiaceae</taxon>
        <taxon>Pseudoleptotrichia</taxon>
    </lineage>
</organism>
<dbReference type="GO" id="GO:0006508">
    <property type="term" value="P:proteolysis"/>
    <property type="evidence" value="ECO:0007669"/>
    <property type="project" value="InterPro"/>
</dbReference>
<reference evidence="1 2" key="1">
    <citation type="submission" date="2009-10" db="EMBL/GenBank/DDBJ databases">
        <authorList>
            <person name="Harkins D.M."/>
            <person name="Madupu R."/>
            <person name="Durkin A.S."/>
            <person name="Torralba M."/>
            <person name="Methe B."/>
            <person name="Sutton G.G."/>
            <person name="Strausberg R.L."/>
            <person name="Nelson K.E."/>
        </authorList>
    </citation>
    <scope>NUCLEOTIDE SEQUENCE [LARGE SCALE GENOMIC DNA]</scope>
    <source>
        <strain evidence="1 2">F0264</strain>
    </source>
</reference>
<proteinExistence type="predicted"/>
<name>D0GNS3_9FUSO</name>
<sequence>MFFDMHADVWTDNLWEYEKGKNDVIRRKYKDKFIKGGLFGGIFVIYMDAFNTPDVEEVFFKSLRAMSEELYHSRDLVHIIKDYEDFEKAEKQNKFGVILGIEGLPGIGSNLDYLYLLKRTGVRHIGMTWNEENAFATGQRGDVNRGLTDLGIKAVEIIENLGILLDVSHANDKTFWDIAKYSKKPFFASHSNARSLCPSMRNLTDEQILCIGERNGMIGMNSYHGFVSKNEKEKNLDMLLNHMEYIAEKIGLDKVGFGFDFAEYYSTPDDEDEGLQGVHDVTEIGNVKKALEKRGYSKEEIENIAYKNFVSFFERVRGK</sequence>
<dbReference type="PANTHER" id="PTHR10443">
    <property type="entry name" value="MICROSOMAL DIPEPTIDASE"/>
    <property type="match status" value="1"/>
</dbReference>
<dbReference type="Pfam" id="PF01244">
    <property type="entry name" value="Peptidase_M19"/>
    <property type="match status" value="1"/>
</dbReference>
<dbReference type="Gene3D" id="3.20.20.140">
    <property type="entry name" value="Metal-dependent hydrolases"/>
    <property type="match status" value="1"/>
</dbReference>
<dbReference type="eggNOG" id="COG2355">
    <property type="taxonomic scope" value="Bacteria"/>
</dbReference>